<evidence type="ECO:0000313" key="2">
    <source>
        <dbReference type="Proteomes" id="UP000095728"/>
    </source>
</evidence>
<reference evidence="2" key="1">
    <citation type="journal article" date="2016" name="Genome Announc.">
        <title>Genome sequences of three species of Hanseniaspora isolated from spontaneous wine fermentations.</title>
        <authorList>
            <person name="Sternes P.R."/>
            <person name="Lee D."/>
            <person name="Kutyna D.R."/>
            <person name="Borneman A.R."/>
        </authorList>
    </citation>
    <scope>NUCLEOTIDE SEQUENCE [LARGE SCALE GENOMIC DNA]</scope>
    <source>
        <strain evidence="2">AWRI3579</strain>
    </source>
</reference>
<proteinExistence type="predicted"/>
<dbReference type="AlphaFoldDB" id="A0A1E5RN27"/>
<dbReference type="FunCoup" id="A0A1E5RN27">
    <property type="interactions" value="1"/>
</dbReference>
<name>A0A1E5RN27_9ASCO</name>
<comment type="caution">
    <text evidence="1">The sequence shown here is derived from an EMBL/GenBank/DDBJ whole genome shotgun (WGS) entry which is preliminary data.</text>
</comment>
<dbReference type="EMBL" id="LPNM01000005">
    <property type="protein sequence ID" value="OEJ88282.1"/>
    <property type="molecule type" value="Genomic_DNA"/>
</dbReference>
<gene>
    <name evidence="1" type="ORF">AWRI3579_g715</name>
</gene>
<protein>
    <submittedName>
        <fullName evidence="1">Uncharacterized protein</fullName>
    </submittedName>
</protein>
<organism evidence="1 2">
    <name type="scientific">Hanseniaspora osmophila</name>
    <dbReference type="NCBI Taxonomy" id="56408"/>
    <lineage>
        <taxon>Eukaryota</taxon>
        <taxon>Fungi</taxon>
        <taxon>Dikarya</taxon>
        <taxon>Ascomycota</taxon>
        <taxon>Saccharomycotina</taxon>
        <taxon>Saccharomycetes</taxon>
        <taxon>Saccharomycodales</taxon>
        <taxon>Saccharomycodaceae</taxon>
        <taxon>Hanseniaspora</taxon>
    </lineage>
</organism>
<evidence type="ECO:0000313" key="1">
    <source>
        <dbReference type="EMBL" id="OEJ88282.1"/>
    </source>
</evidence>
<keyword evidence="2" id="KW-1185">Reference proteome</keyword>
<dbReference type="OrthoDB" id="4064753at2759"/>
<sequence>MPDEIQKKPRTTVQTENSDFFSNKTLHQTLKYIWINYQEMRNSKTLWAAIKQTSTRDSSIQPPVFINNTLVNKSRLYTCVNQIASGSATINPDFCTESRLRQLTKQESTVFQWYFHSKGIPKLLEDRTYKIYMKKKWFSLSDNMKTLYYYDYFTKCLRIDYHILSTYKFARLLEWEIPPTSPYIMFRQHFKTSYAQRMDSRSELGIMKSLSTPKKFCGVDKNKITTKQYLNNRTQTRKFPLVETVMKYDNTKRNKYSRSDLYRACKKSWEEKISGDHKKALEKRLLEKYNLLSLKVQQEISKMDRLIWRSVS</sequence>
<dbReference type="InParanoid" id="A0A1E5RN27"/>
<dbReference type="Proteomes" id="UP000095728">
    <property type="component" value="Unassembled WGS sequence"/>
</dbReference>
<accession>A0A1E5RN27</accession>